<evidence type="ECO:0000313" key="3">
    <source>
        <dbReference type="EMBL" id="KAK4429226.1"/>
    </source>
</evidence>
<evidence type="ECO:0000256" key="2">
    <source>
        <dbReference type="SAM" id="MobiDB-lite"/>
    </source>
</evidence>
<proteinExistence type="predicted"/>
<keyword evidence="4" id="KW-1185">Reference proteome</keyword>
<feature type="compositionally biased region" description="Pro residues" evidence="2">
    <location>
        <begin position="122"/>
        <end position="139"/>
    </location>
</feature>
<reference evidence="3" key="1">
    <citation type="submission" date="2020-06" db="EMBL/GenBank/DDBJ databases">
        <authorList>
            <person name="Li T."/>
            <person name="Hu X."/>
            <person name="Zhang T."/>
            <person name="Song X."/>
            <person name="Zhang H."/>
            <person name="Dai N."/>
            <person name="Sheng W."/>
            <person name="Hou X."/>
            <person name="Wei L."/>
        </authorList>
    </citation>
    <scope>NUCLEOTIDE SEQUENCE</scope>
    <source>
        <strain evidence="3">3651</strain>
        <tissue evidence="3">Leaf</tissue>
    </source>
</reference>
<organism evidence="3 4">
    <name type="scientific">Sesamum alatum</name>
    <dbReference type="NCBI Taxonomy" id="300844"/>
    <lineage>
        <taxon>Eukaryota</taxon>
        <taxon>Viridiplantae</taxon>
        <taxon>Streptophyta</taxon>
        <taxon>Embryophyta</taxon>
        <taxon>Tracheophyta</taxon>
        <taxon>Spermatophyta</taxon>
        <taxon>Magnoliopsida</taxon>
        <taxon>eudicotyledons</taxon>
        <taxon>Gunneridae</taxon>
        <taxon>Pentapetalae</taxon>
        <taxon>asterids</taxon>
        <taxon>lamiids</taxon>
        <taxon>Lamiales</taxon>
        <taxon>Pedaliaceae</taxon>
        <taxon>Sesamum</taxon>
    </lineage>
</organism>
<reference evidence="3" key="2">
    <citation type="journal article" date="2024" name="Plant">
        <title>Genomic evolution and insights into agronomic trait innovations of Sesamum species.</title>
        <authorList>
            <person name="Miao H."/>
            <person name="Wang L."/>
            <person name="Qu L."/>
            <person name="Liu H."/>
            <person name="Sun Y."/>
            <person name="Le M."/>
            <person name="Wang Q."/>
            <person name="Wei S."/>
            <person name="Zheng Y."/>
            <person name="Lin W."/>
            <person name="Duan Y."/>
            <person name="Cao H."/>
            <person name="Xiong S."/>
            <person name="Wang X."/>
            <person name="Wei L."/>
            <person name="Li C."/>
            <person name="Ma Q."/>
            <person name="Ju M."/>
            <person name="Zhao R."/>
            <person name="Li G."/>
            <person name="Mu C."/>
            <person name="Tian Q."/>
            <person name="Mei H."/>
            <person name="Zhang T."/>
            <person name="Gao T."/>
            <person name="Zhang H."/>
        </authorList>
    </citation>
    <scope>NUCLEOTIDE SEQUENCE</scope>
    <source>
        <strain evidence="3">3651</strain>
    </source>
</reference>
<keyword evidence="1" id="KW-0175">Coiled coil</keyword>
<dbReference type="Proteomes" id="UP001293254">
    <property type="component" value="Unassembled WGS sequence"/>
</dbReference>
<accession>A0AAE1YG22</accession>
<comment type="caution">
    <text evidence="3">The sequence shown here is derived from an EMBL/GenBank/DDBJ whole genome shotgun (WGS) entry which is preliminary data.</text>
</comment>
<feature type="region of interest" description="Disordered" evidence="2">
    <location>
        <begin position="118"/>
        <end position="179"/>
    </location>
</feature>
<dbReference type="AlphaFoldDB" id="A0AAE1YG22"/>
<protein>
    <submittedName>
        <fullName evidence="3">Uncharacterized protein</fullName>
    </submittedName>
</protein>
<feature type="coiled-coil region" evidence="1">
    <location>
        <begin position="264"/>
        <end position="291"/>
    </location>
</feature>
<gene>
    <name evidence="3" type="ORF">Salat_1222900</name>
</gene>
<dbReference type="EMBL" id="JACGWO010000004">
    <property type="protein sequence ID" value="KAK4429226.1"/>
    <property type="molecule type" value="Genomic_DNA"/>
</dbReference>
<evidence type="ECO:0000256" key="1">
    <source>
        <dbReference type="SAM" id="Coils"/>
    </source>
</evidence>
<name>A0AAE1YG22_9LAMI</name>
<evidence type="ECO:0000313" key="4">
    <source>
        <dbReference type="Proteomes" id="UP001293254"/>
    </source>
</evidence>
<sequence length="368" mass="41477">MVSWKNRWFLLEALAYSWDVPVQCNYWFKVKELLSDDVLDLVGLSPANFRFYWALVSKMIKAKLFDLPEQKRNKLEAKAHAEGKEITIEQVQASKLKNASEGDSSQPLPQESSIDIKHLVSPTPPVPPTPSGSKHPPPLSSSLNQNDGHPGSSPSAAPSPKRARNSLSESMPHRDGSMGSYSSYIIKRSEGVDPLWDAECVALGCERTRTSVKEQDATQFDNLSFESLDQLLCSSASRMATLTKTFRQRFECLQQEVTRLQTAEKESSEEISRLKGELELIKEDRDQCREDFKKEASTGRSFLGSEAGRNFLEEVKREHLEKFKKSASFRRLVMDAATDIFDQTVWECRKKLKAPVIPSPSEKSTPDC</sequence>
<feature type="compositionally biased region" description="Low complexity" evidence="2">
    <location>
        <begin position="150"/>
        <end position="160"/>
    </location>
</feature>